<gene>
    <name evidence="4" type="primary">LOC106160589</name>
</gene>
<feature type="region of interest" description="Disordered" evidence="1">
    <location>
        <begin position="262"/>
        <end position="316"/>
    </location>
</feature>
<evidence type="ECO:0000313" key="4">
    <source>
        <dbReference type="RefSeq" id="XP_013392685.1"/>
    </source>
</evidence>
<sequence length="410" mass="41866">MYSKMYLLVIVALLFSCLENGASQTTTVASRLAKDPNKDLEDVLASKVHHRVVSQYIAKFTQALVKYCPESVNYHWWDVMAMWRRMSKRDAPSSDQLMLESGVSALRELVSIYENCTVKGFRNMTFTNLGATGRLGPTSVGKHYDGQDHQGKVTLVNGTQLFTIPVSGLYRIHAAGAAGGCDNGRCHDRSHGAVVAGTFNLKSGRQLKILVGQMGGQHRYQSSGGGGGTFVTYADNDPLIVAGGGGGIEKLNQGQAVCSGTARNDGNRGFGGQAWPGGRNGQGASTADSGNSGGGGGGLLTDGRSSAKYGGSGNGGEGGKAFVNGGAGGRTKFWPDPQYNTANGGFGGGGGAYGNGGGAGGGGGYSGGASGDNVSNSCGGGGGSYNAGTDQTGNDGENEGHGYVVLTRLE</sequence>
<dbReference type="PANTHER" id="PTHR31535">
    <property type="match status" value="1"/>
</dbReference>
<feature type="signal peptide" evidence="2">
    <location>
        <begin position="1"/>
        <end position="23"/>
    </location>
</feature>
<dbReference type="InParanoid" id="A0A1S3I339"/>
<keyword evidence="3" id="KW-1185">Reference proteome</keyword>
<feature type="compositionally biased region" description="Gly residues" evidence="1">
    <location>
        <begin position="268"/>
        <end position="281"/>
    </location>
</feature>
<evidence type="ECO:0000256" key="2">
    <source>
        <dbReference type="SAM" id="SignalP"/>
    </source>
</evidence>
<dbReference type="AlphaFoldDB" id="A0A1S3I339"/>
<feature type="chain" id="PRO_5010386976" evidence="2">
    <location>
        <begin position="24"/>
        <end position="410"/>
    </location>
</feature>
<dbReference type="OrthoDB" id="5982253at2759"/>
<evidence type="ECO:0000256" key="1">
    <source>
        <dbReference type="SAM" id="MobiDB-lite"/>
    </source>
</evidence>
<accession>A0A1S3I339</accession>
<name>A0A1S3I339_LINAN</name>
<dbReference type="STRING" id="7574.A0A1S3I339"/>
<protein>
    <submittedName>
        <fullName evidence="4">Uncharacterized protein LOC106160589 isoform X1</fullName>
    </submittedName>
</protein>
<feature type="compositionally biased region" description="Gly residues" evidence="1">
    <location>
        <begin position="291"/>
        <end position="300"/>
    </location>
</feature>
<proteinExistence type="predicted"/>
<organism evidence="3 4">
    <name type="scientific">Lingula anatina</name>
    <name type="common">Brachiopod</name>
    <name type="synonym">Lingula unguis</name>
    <dbReference type="NCBI Taxonomy" id="7574"/>
    <lineage>
        <taxon>Eukaryota</taxon>
        <taxon>Metazoa</taxon>
        <taxon>Spiralia</taxon>
        <taxon>Lophotrochozoa</taxon>
        <taxon>Brachiopoda</taxon>
        <taxon>Linguliformea</taxon>
        <taxon>Lingulata</taxon>
        <taxon>Lingulida</taxon>
        <taxon>Linguloidea</taxon>
        <taxon>Lingulidae</taxon>
        <taxon>Lingula</taxon>
    </lineage>
</organism>
<reference evidence="4" key="1">
    <citation type="submission" date="2025-08" db="UniProtKB">
        <authorList>
            <consortium name="RefSeq"/>
        </authorList>
    </citation>
    <scope>IDENTIFICATION</scope>
    <source>
        <tissue evidence="4">Gonads</tissue>
    </source>
</reference>
<dbReference type="RefSeq" id="XP_013392685.1">
    <property type="nucleotide sequence ID" value="XM_013537231.2"/>
</dbReference>
<dbReference type="PANTHER" id="PTHR31535:SF3">
    <property type="entry name" value="REGULATORY PROTEIN ZESTE"/>
    <property type="match status" value="1"/>
</dbReference>
<feature type="region of interest" description="Disordered" evidence="1">
    <location>
        <begin position="368"/>
        <end position="410"/>
    </location>
</feature>
<dbReference type="PROSITE" id="PS51257">
    <property type="entry name" value="PROKAR_LIPOPROTEIN"/>
    <property type="match status" value="1"/>
</dbReference>
<dbReference type="KEGG" id="lak:106160589"/>
<dbReference type="Proteomes" id="UP000085678">
    <property type="component" value="Unplaced"/>
</dbReference>
<evidence type="ECO:0000313" key="3">
    <source>
        <dbReference type="Proteomes" id="UP000085678"/>
    </source>
</evidence>
<dbReference type="GeneID" id="106160589"/>
<keyword evidence="2" id="KW-0732">Signal</keyword>